<evidence type="ECO:0000256" key="1">
    <source>
        <dbReference type="SAM" id="MobiDB-lite"/>
    </source>
</evidence>
<dbReference type="AlphaFoldDB" id="A0A915PW00"/>
<feature type="region of interest" description="Disordered" evidence="1">
    <location>
        <begin position="1"/>
        <end position="20"/>
    </location>
</feature>
<name>A0A915PW00_9BILA</name>
<proteinExistence type="predicted"/>
<evidence type="ECO:0000313" key="3">
    <source>
        <dbReference type="WBParaSite" id="sdigi.contig379.g7893.t1"/>
    </source>
</evidence>
<protein>
    <submittedName>
        <fullName evidence="3">Uncharacterized protein</fullName>
    </submittedName>
</protein>
<evidence type="ECO:0000313" key="2">
    <source>
        <dbReference type="Proteomes" id="UP000887581"/>
    </source>
</evidence>
<dbReference type="WBParaSite" id="sdigi.contig379.g7893.t1">
    <property type="protein sequence ID" value="sdigi.contig379.g7893.t1"/>
    <property type="gene ID" value="sdigi.contig379.g7893"/>
</dbReference>
<keyword evidence="2" id="KW-1185">Reference proteome</keyword>
<reference evidence="3" key="1">
    <citation type="submission" date="2022-11" db="UniProtKB">
        <authorList>
            <consortium name="WormBaseParasite"/>
        </authorList>
    </citation>
    <scope>IDENTIFICATION</scope>
</reference>
<dbReference type="Proteomes" id="UP000887581">
    <property type="component" value="Unplaced"/>
</dbReference>
<feature type="compositionally biased region" description="Low complexity" evidence="1">
    <location>
        <begin position="1"/>
        <end position="12"/>
    </location>
</feature>
<accession>A0A915PW00</accession>
<sequence length="82" mass="9059">MTSSTSSLLSSTREVIPPNEAPYHHECIELLIPENITNTIVISSVLEEMPPQARTIDRPVILTHASNRSNVQYDESGTKGKI</sequence>
<organism evidence="2 3">
    <name type="scientific">Setaria digitata</name>
    <dbReference type="NCBI Taxonomy" id="48799"/>
    <lineage>
        <taxon>Eukaryota</taxon>
        <taxon>Metazoa</taxon>
        <taxon>Ecdysozoa</taxon>
        <taxon>Nematoda</taxon>
        <taxon>Chromadorea</taxon>
        <taxon>Rhabditida</taxon>
        <taxon>Spirurina</taxon>
        <taxon>Spiruromorpha</taxon>
        <taxon>Filarioidea</taxon>
        <taxon>Setariidae</taxon>
        <taxon>Setaria</taxon>
    </lineage>
</organism>